<comment type="similarity">
    <text evidence="1 7">Belongs to the Lgt family.</text>
</comment>
<dbReference type="InterPro" id="IPR001640">
    <property type="entry name" value="Lgt"/>
</dbReference>
<evidence type="ECO:0000256" key="6">
    <source>
        <dbReference type="ARBA" id="ARBA00023136"/>
    </source>
</evidence>
<dbReference type="PANTHER" id="PTHR30589:SF0">
    <property type="entry name" value="PHOSPHATIDYLGLYCEROL--PROLIPOPROTEIN DIACYLGLYCERYL TRANSFERASE"/>
    <property type="match status" value="1"/>
</dbReference>
<dbReference type="PANTHER" id="PTHR30589">
    <property type="entry name" value="PROLIPOPROTEIN DIACYLGLYCERYL TRANSFERASE"/>
    <property type="match status" value="1"/>
</dbReference>
<feature type="transmembrane region" description="Helical" evidence="7">
    <location>
        <begin position="214"/>
        <end position="237"/>
    </location>
</feature>
<comment type="pathway">
    <text evidence="7">Protein modification; lipoprotein biosynthesis (diacylglyceryl transfer).</text>
</comment>
<evidence type="ECO:0000313" key="8">
    <source>
        <dbReference type="EMBL" id="RCK77865.1"/>
    </source>
</evidence>
<dbReference type="GO" id="GO:0042158">
    <property type="term" value="P:lipoprotein biosynthetic process"/>
    <property type="evidence" value="ECO:0007669"/>
    <property type="project" value="UniProtKB-UniRule"/>
</dbReference>
<dbReference type="GO" id="GO:0005886">
    <property type="term" value="C:plasma membrane"/>
    <property type="evidence" value="ECO:0007669"/>
    <property type="project" value="UniProtKB-SubCell"/>
</dbReference>
<dbReference type="EC" id="2.5.1.145" evidence="7"/>
<feature type="transmembrane region" description="Helical" evidence="7">
    <location>
        <begin position="45"/>
        <end position="66"/>
    </location>
</feature>
<evidence type="ECO:0000256" key="1">
    <source>
        <dbReference type="ARBA" id="ARBA00007150"/>
    </source>
</evidence>
<evidence type="ECO:0000256" key="5">
    <source>
        <dbReference type="ARBA" id="ARBA00022989"/>
    </source>
</evidence>
<dbReference type="AlphaFoldDB" id="A0A367ZIE3"/>
<proteinExistence type="inferred from homology"/>
<accession>A0A367ZIE3</accession>
<evidence type="ECO:0000256" key="4">
    <source>
        <dbReference type="ARBA" id="ARBA00022692"/>
    </source>
</evidence>
<keyword evidence="4 7" id="KW-0812">Transmembrane</keyword>
<evidence type="ECO:0000313" key="9">
    <source>
        <dbReference type="Proteomes" id="UP000252355"/>
    </source>
</evidence>
<dbReference type="UniPathway" id="UPA00664"/>
<keyword evidence="3 7" id="KW-0808">Transferase</keyword>
<feature type="transmembrane region" description="Helical" evidence="7">
    <location>
        <begin position="13"/>
        <end position="33"/>
    </location>
</feature>
<evidence type="ECO:0000256" key="7">
    <source>
        <dbReference type="HAMAP-Rule" id="MF_01147"/>
    </source>
</evidence>
<dbReference type="Pfam" id="PF01790">
    <property type="entry name" value="LGT"/>
    <property type="match status" value="1"/>
</dbReference>
<dbReference type="EMBL" id="QOQW01000031">
    <property type="protein sequence ID" value="RCK77865.1"/>
    <property type="molecule type" value="Genomic_DNA"/>
</dbReference>
<comment type="catalytic activity">
    <reaction evidence="7">
        <text>L-cysteinyl-[prolipoprotein] + a 1,2-diacyl-sn-glycero-3-phospho-(1'-sn-glycerol) = an S-1,2-diacyl-sn-glyceryl-L-cysteinyl-[prolipoprotein] + sn-glycerol 1-phosphate + H(+)</text>
        <dbReference type="Rhea" id="RHEA:56712"/>
        <dbReference type="Rhea" id="RHEA-COMP:14679"/>
        <dbReference type="Rhea" id="RHEA-COMP:14680"/>
        <dbReference type="ChEBI" id="CHEBI:15378"/>
        <dbReference type="ChEBI" id="CHEBI:29950"/>
        <dbReference type="ChEBI" id="CHEBI:57685"/>
        <dbReference type="ChEBI" id="CHEBI:64716"/>
        <dbReference type="ChEBI" id="CHEBI:140658"/>
        <dbReference type="EC" id="2.5.1.145"/>
    </reaction>
</comment>
<name>A0A367ZIE3_9BACT</name>
<organism evidence="8 9">
    <name type="scientific">Candidatus Ozemobacter sibiricus</name>
    <dbReference type="NCBI Taxonomy" id="2268124"/>
    <lineage>
        <taxon>Bacteria</taxon>
        <taxon>Candidatus Ozemobacteria</taxon>
        <taxon>Candidatus Ozemobacterales</taxon>
        <taxon>Candidatus Ozemobacteraceae</taxon>
        <taxon>Candidatus Ozemobacter</taxon>
    </lineage>
</organism>
<reference evidence="8 9" key="1">
    <citation type="submission" date="2018-05" db="EMBL/GenBank/DDBJ databases">
        <title>A metagenomic window into the 2 km-deep terrestrial subsurface aquifer revealed taxonomically and functionally diverse microbial community comprising novel uncultured bacterial lineages.</title>
        <authorList>
            <person name="Kadnikov V.V."/>
            <person name="Mardanov A.V."/>
            <person name="Beletsky A.V."/>
            <person name="Banks D."/>
            <person name="Pimenov N.V."/>
            <person name="Frank Y.A."/>
            <person name="Karnachuk O.V."/>
            <person name="Ravin N.V."/>
        </authorList>
    </citation>
    <scope>NUCLEOTIDE SEQUENCE [LARGE SCALE GENOMIC DNA]</scope>
    <source>
        <strain evidence="8">BY5</strain>
    </source>
</reference>
<keyword evidence="5 7" id="KW-1133">Transmembrane helix</keyword>
<keyword evidence="6 7" id="KW-0472">Membrane</keyword>
<evidence type="ECO:0000256" key="2">
    <source>
        <dbReference type="ARBA" id="ARBA00022475"/>
    </source>
</evidence>
<dbReference type="GO" id="GO:0008961">
    <property type="term" value="F:phosphatidylglycerol-prolipoprotein diacylglyceryl transferase activity"/>
    <property type="evidence" value="ECO:0007669"/>
    <property type="project" value="UniProtKB-UniRule"/>
</dbReference>
<dbReference type="Proteomes" id="UP000252355">
    <property type="component" value="Unassembled WGS sequence"/>
</dbReference>
<feature type="binding site" evidence="7">
    <location>
        <position position="129"/>
    </location>
    <ligand>
        <name>a 1,2-diacyl-sn-glycero-3-phospho-(1'-sn-glycerol)</name>
        <dbReference type="ChEBI" id="CHEBI:64716"/>
    </ligand>
</feature>
<gene>
    <name evidence="7" type="primary">lgt</name>
    <name evidence="8" type="ORF">OZSIB_2024</name>
</gene>
<feature type="transmembrane region" description="Helical" evidence="7">
    <location>
        <begin position="86"/>
        <end position="105"/>
    </location>
</feature>
<protein>
    <recommendedName>
        <fullName evidence="7">Phosphatidylglycerol--prolipoprotein diacylglyceryl transferase</fullName>
        <ecNumber evidence="7">2.5.1.145</ecNumber>
    </recommendedName>
</protein>
<comment type="function">
    <text evidence="7">Catalyzes the transfer of the diacylglyceryl group from phosphatidylglycerol to the sulfhydryl group of the N-terminal cysteine of a prolipoprotein, the first step in the formation of mature lipoproteins.</text>
</comment>
<keyword evidence="2 7" id="KW-1003">Cell membrane</keyword>
<comment type="caution">
    <text evidence="8">The sequence shown here is derived from an EMBL/GenBank/DDBJ whole genome shotgun (WGS) entry which is preliminary data.</text>
</comment>
<evidence type="ECO:0000256" key="3">
    <source>
        <dbReference type="ARBA" id="ARBA00022679"/>
    </source>
</evidence>
<feature type="transmembrane region" description="Helical" evidence="7">
    <location>
        <begin position="187"/>
        <end position="208"/>
    </location>
</feature>
<dbReference type="HAMAP" id="MF_01147">
    <property type="entry name" value="Lgt"/>
    <property type="match status" value="1"/>
</dbReference>
<sequence>MVPVLLETPWFNVYSYGLLLALGYAAGTLWILWEARREGLPGEAIFDMLLLQMIVGVFGSRLLFLWEYAPDKLTLTGILAFESGGLTFYGAVISSLVFDLLYLKFMRLPFWRVMDCVGFGLPLGMAVARLGCFLNGCCHGTPCSWPWGVVFPRVGDMPVHPTQLYESGAGLGIFLMLQRWRPRRRNYGEGFTACMGLYGVFRFLVEFWRGDNPIFAWGMTLSQWVGLGMAAGSVVAWQLIGRTPDLRVVPSVAPRDLSGFQG</sequence>
<comment type="subcellular location">
    <subcellularLocation>
        <location evidence="7">Cell membrane</location>
        <topology evidence="7">Multi-pass membrane protein</topology>
    </subcellularLocation>
</comment>
<keyword evidence="8" id="KW-0449">Lipoprotein</keyword>